<comment type="caution">
    <text evidence="1">The sequence shown here is derived from an EMBL/GenBank/DDBJ whole genome shotgun (WGS) entry which is preliminary data.</text>
</comment>
<protein>
    <submittedName>
        <fullName evidence="1">Uncharacterized protein</fullName>
    </submittedName>
</protein>
<organism evidence="1 2">
    <name type="scientific">Pedobacter frigoris</name>
    <dbReference type="NCBI Taxonomy" id="2571272"/>
    <lineage>
        <taxon>Bacteria</taxon>
        <taxon>Pseudomonadati</taxon>
        <taxon>Bacteroidota</taxon>
        <taxon>Sphingobacteriia</taxon>
        <taxon>Sphingobacteriales</taxon>
        <taxon>Sphingobacteriaceae</taxon>
        <taxon>Pedobacter</taxon>
    </lineage>
</organism>
<accession>A0A4U1CLP0</accession>
<gene>
    <name evidence="1" type="ORF">FA047_08225</name>
</gene>
<reference evidence="1 2" key="1">
    <citation type="submission" date="2019-04" db="EMBL/GenBank/DDBJ databases">
        <title>Pedobacter sp. RP-3-15 sp. nov., isolated from Arctic soil.</title>
        <authorList>
            <person name="Dahal R.H."/>
            <person name="Kim D.-U."/>
        </authorList>
    </citation>
    <scope>NUCLEOTIDE SEQUENCE [LARGE SCALE GENOMIC DNA]</scope>
    <source>
        <strain evidence="1 2">RP-3-15</strain>
    </source>
</reference>
<dbReference type="EMBL" id="SWBQ01000002">
    <property type="protein sequence ID" value="TKC07231.1"/>
    <property type="molecule type" value="Genomic_DNA"/>
</dbReference>
<sequence length="117" mass="13509">MIPSADQQQVMTLDCTAYRRYSLVQNDEGTRAICTALKDILWFSDFVFPAAGNQHELVKMTVISVDLDQECCAECCRFSVEVRYHGYCRQEILKTIKKQIFSRFVVRADRMEVENAA</sequence>
<dbReference type="Proteomes" id="UP000307244">
    <property type="component" value="Unassembled WGS sequence"/>
</dbReference>
<dbReference type="RefSeq" id="WP_136835498.1">
    <property type="nucleotide sequence ID" value="NZ_SWBQ01000002.1"/>
</dbReference>
<dbReference type="OrthoDB" id="766032at2"/>
<name>A0A4U1CLP0_9SPHI</name>
<proteinExistence type="predicted"/>
<evidence type="ECO:0000313" key="1">
    <source>
        <dbReference type="EMBL" id="TKC07231.1"/>
    </source>
</evidence>
<keyword evidence="2" id="KW-1185">Reference proteome</keyword>
<dbReference type="AlphaFoldDB" id="A0A4U1CLP0"/>
<evidence type="ECO:0000313" key="2">
    <source>
        <dbReference type="Proteomes" id="UP000307244"/>
    </source>
</evidence>